<accession>G2KLT8</accession>
<dbReference type="InterPro" id="IPR003500">
    <property type="entry name" value="RpiB_LacA_LacB"/>
</dbReference>
<feature type="binding site" evidence="4">
    <location>
        <begin position="69"/>
        <end position="73"/>
    </location>
    <ligand>
        <name>D-ribulose 5-phosphate</name>
        <dbReference type="ChEBI" id="CHEBI:58121"/>
    </ligand>
</feature>
<evidence type="ECO:0000256" key="3">
    <source>
        <dbReference type="PIRSR" id="PIRSR005384-1"/>
    </source>
</evidence>
<dbReference type="AlphaFoldDB" id="G2KLT8"/>
<keyword evidence="6" id="KW-1185">Reference proteome</keyword>
<dbReference type="GO" id="GO:0019316">
    <property type="term" value="P:D-allose catabolic process"/>
    <property type="evidence" value="ECO:0007669"/>
    <property type="project" value="TreeGrafter"/>
</dbReference>
<comment type="similarity">
    <text evidence="1">Belongs to the LacAB/RpiB family.</text>
</comment>
<name>G2KLT8_MICAA</name>
<evidence type="ECO:0000313" key="6">
    <source>
        <dbReference type="Proteomes" id="UP000009286"/>
    </source>
</evidence>
<dbReference type="OrthoDB" id="1778624at2"/>
<feature type="binding site" evidence="4">
    <location>
        <position position="135"/>
    </location>
    <ligand>
        <name>D-ribulose 5-phosphate</name>
        <dbReference type="ChEBI" id="CHEBI:58121"/>
    </ligand>
</feature>
<dbReference type="GO" id="GO:0009052">
    <property type="term" value="P:pentose-phosphate shunt, non-oxidative branch"/>
    <property type="evidence" value="ECO:0007669"/>
    <property type="project" value="TreeGrafter"/>
</dbReference>
<organism evidence="5 6">
    <name type="scientific">Micavibrio aeruginosavorus (strain ARL-13)</name>
    <dbReference type="NCBI Taxonomy" id="856793"/>
    <lineage>
        <taxon>Bacteria</taxon>
        <taxon>Pseudomonadati</taxon>
        <taxon>Bdellovibrionota</taxon>
        <taxon>Bdellovibrionia</taxon>
        <taxon>Bdellovibrionales</taxon>
        <taxon>Pseudobdellovibrionaceae</taxon>
        <taxon>Micavibrio</taxon>
    </lineage>
</organism>
<dbReference type="STRING" id="856793.MICA_986"/>
<dbReference type="InterPro" id="IPR036569">
    <property type="entry name" value="RpiB_LacA_LacB_sf"/>
</dbReference>
<keyword evidence="2 5" id="KW-0413">Isomerase</keyword>
<dbReference type="EC" id="5.3.1.6" evidence="5"/>
<dbReference type="NCBIfam" id="TIGR01120">
    <property type="entry name" value="rpiB"/>
    <property type="match status" value="1"/>
</dbReference>
<feature type="binding site" evidence="4">
    <location>
        <begin position="12"/>
        <end position="13"/>
    </location>
    <ligand>
        <name>D-ribulose 5-phosphate</name>
        <dbReference type="ChEBI" id="CHEBI:58121"/>
    </ligand>
</feature>
<dbReference type="GO" id="GO:0004751">
    <property type="term" value="F:ribose-5-phosphate isomerase activity"/>
    <property type="evidence" value="ECO:0007669"/>
    <property type="project" value="UniProtKB-EC"/>
</dbReference>
<evidence type="ECO:0000256" key="2">
    <source>
        <dbReference type="ARBA" id="ARBA00023235"/>
    </source>
</evidence>
<proteinExistence type="inferred from homology"/>
<dbReference type="SUPFAM" id="SSF89623">
    <property type="entry name" value="Ribose/Galactose isomerase RpiB/AlsB"/>
    <property type="match status" value="1"/>
</dbReference>
<evidence type="ECO:0000256" key="1">
    <source>
        <dbReference type="ARBA" id="ARBA00008754"/>
    </source>
</evidence>
<feature type="binding site" evidence="4">
    <location>
        <position position="112"/>
    </location>
    <ligand>
        <name>D-ribulose 5-phosphate</name>
        <dbReference type="ChEBI" id="CHEBI:58121"/>
    </ligand>
</feature>
<dbReference type="PIRSF" id="PIRSF005384">
    <property type="entry name" value="RpiB_LacA_B"/>
    <property type="match status" value="1"/>
</dbReference>
<sequence length="146" mass="15468">MPDRQTLAIACDHAGFALKETLKSHFADRIDWIDLGANSVDSVSYADFGKKMGQAITDGQVQRGIIICGSGIGISIAANRFPAVRAALCTDATMAHLARQHNDANVLALGGRIIGVQVAIDCVEEFLNTAFEGGRHTARVDALGQC</sequence>
<feature type="binding site" evidence="4">
    <location>
        <position position="102"/>
    </location>
    <ligand>
        <name>D-ribulose 5-phosphate</name>
        <dbReference type="ChEBI" id="CHEBI:58121"/>
    </ligand>
</feature>
<dbReference type="Proteomes" id="UP000009286">
    <property type="component" value="Chromosome"/>
</dbReference>
<feature type="active site" description="Proton donor" evidence="3">
    <location>
        <position position="101"/>
    </location>
</feature>
<evidence type="ECO:0000256" key="4">
    <source>
        <dbReference type="PIRSR" id="PIRSR005384-2"/>
    </source>
</evidence>
<dbReference type="eggNOG" id="COG0698">
    <property type="taxonomic scope" value="Bacteria"/>
</dbReference>
<dbReference type="RefSeq" id="WP_014102540.1">
    <property type="nucleotide sequence ID" value="NC_016026.1"/>
</dbReference>
<dbReference type="Gene3D" id="3.40.1400.10">
    <property type="entry name" value="Sugar-phosphate isomerase, RpiB/LacA/LacB"/>
    <property type="match status" value="1"/>
</dbReference>
<evidence type="ECO:0000313" key="5">
    <source>
        <dbReference type="EMBL" id="AEP09317.1"/>
    </source>
</evidence>
<dbReference type="HOGENOM" id="CLU_091396_4_1_5"/>
<reference evidence="5 6" key="1">
    <citation type="journal article" date="2011" name="BMC Genomics">
        <title>Genomic insights into an obligate epibiotic bacterial predator: Micavibrio aeruginosavorus ARL-13.</title>
        <authorList>
            <person name="Wang Z."/>
            <person name="Kadouri D."/>
            <person name="Wu M."/>
        </authorList>
    </citation>
    <scope>NUCLEOTIDE SEQUENCE [LARGE SCALE GENOMIC DNA]</scope>
    <source>
        <strain evidence="5 6">ARL-13</strain>
    </source>
</reference>
<dbReference type="PANTHER" id="PTHR30345:SF0">
    <property type="entry name" value="DNA DAMAGE-REPAIR_TOLERATION PROTEIN DRT102"/>
    <property type="match status" value="1"/>
</dbReference>
<gene>
    <name evidence="5" type="primary">rpiB</name>
    <name evidence="5" type="ordered locus">MICA_986</name>
</gene>
<protein>
    <submittedName>
        <fullName evidence="5">Ribose 5-phosphate isomerase B</fullName>
        <ecNumber evidence="5">5.3.1.6</ecNumber>
    </submittedName>
</protein>
<dbReference type="Pfam" id="PF02502">
    <property type="entry name" value="LacAB_rpiB"/>
    <property type="match status" value="1"/>
</dbReference>
<dbReference type="KEGG" id="mai:MICA_986"/>
<dbReference type="EMBL" id="CP002382">
    <property type="protein sequence ID" value="AEP09317.1"/>
    <property type="molecule type" value="Genomic_DNA"/>
</dbReference>
<feature type="active site" description="Proton acceptor" evidence="3">
    <location>
        <position position="68"/>
    </location>
</feature>
<feature type="binding site" evidence="4">
    <location>
        <position position="139"/>
    </location>
    <ligand>
        <name>D-ribulose 5-phosphate</name>
        <dbReference type="ChEBI" id="CHEBI:58121"/>
    </ligand>
</feature>
<dbReference type="NCBIfam" id="NF004051">
    <property type="entry name" value="PRK05571.1"/>
    <property type="match status" value="1"/>
</dbReference>
<dbReference type="InterPro" id="IPR004785">
    <property type="entry name" value="RpiB"/>
</dbReference>
<dbReference type="PANTHER" id="PTHR30345">
    <property type="entry name" value="RIBOSE-5-PHOSPHATE ISOMERASE B"/>
    <property type="match status" value="1"/>
</dbReference>
<dbReference type="NCBIfam" id="TIGR00689">
    <property type="entry name" value="rpiB_lacA_lacB"/>
    <property type="match status" value="1"/>
</dbReference>